<accession>A0ABU6F4H0</accession>
<dbReference type="Proteomes" id="UP001354931">
    <property type="component" value="Unassembled WGS sequence"/>
</dbReference>
<evidence type="ECO:0000256" key="1">
    <source>
        <dbReference type="ARBA" id="ARBA00004651"/>
    </source>
</evidence>
<proteinExistence type="inferred from homology"/>
<name>A0ABU6F4H0_9ACTN</name>
<keyword evidence="3" id="KW-1003">Cell membrane</keyword>
<dbReference type="PROSITE" id="PS50928">
    <property type="entry name" value="ABC_TM1"/>
    <property type="match status" value="1"/>
</dbReference>
<dbReference type="Gene3D" id="1.10.3720.10">
    <property type="entry name" value="MetI-like"/>
    <property type="match status" value="1"/>
</dbReference>
<comment type="caution">
    <text evidence="10">The sequence shown here is derived from an EMBL/GenBank/DDBJ whole genome shotgun (WGS) entry which is preliminary data.</text>
</comment>
<reference evidence="10 11" key="1">
    <citation type="submission" date="2022-10" db="EMBL/GenBank/DDBJ databases">
        <authorList>
            <person name="Xie J."/>
            <person name="Shen N."/>
        </authorList>
    </citation>
    <scope>NUCLEOTIDE SEQUENCE [LARGE SCALE GENOMIC DNA]</scope>
    <source>
        <strain evidence="10 11">YIM65594</strain>
    </source>
</reference>
<feature type="transmembrane region" description="Helical" evidence="7">
    <location>
        <begin position="127"/>
        <end position="148"/>
    </location>
</feature>
<evidence type="ECO:0000256" key="5">
    <source>
        <dbReference type="ARBA" id="ARBA00022989"/>
    </source>
</evidence>
<keyword evidence="5 7" id="KW-1133">Transmembrane helix</keyword>
<feature type="transmembrane region" description="Helical" evidence="7">
    <location>
        <begin position="154"/>
        <end position="171"/>
    </location>
</feature>
<dbReference type="CDD" id="cd06261">
    <property type="entry name" value="TM_PBP2"/>
    <property type="match status" value="1"/>
</dbReference>
<feature type="transmembrane region" description="Helical" evidence="7">
    <location>
        <begin position="209"/>
        <end position="234"/>
    </location>
</feature>
<dbReference type="SUPFAM" id="SSF161098">
    <property type="entry name" value="MetI-like"/>
    <property type="match status" value="1"/>
</dbReference>
<keyword evidence="6 7" id="KW-0472">Membrane</keyword>
<keyword evidence="11" id="KW-1185">Reference proteome</keyword>
<feature type="domain" description="ABC transmembrane type-1" evidence="9">
    <location>
        <begin position="92"/>
        <end position="282"/>
    </location>
</feature>
<dbReference type="InterPro" id="IPR035906">
    <property type="entry name" value="MetI-like_sf"/>
</dbReference>
<evidence type="ECO:0000313" key="10">
    <source>
        <dbReference type="EMBL" id="MEB8337752.1"/>
    </source>
</evidence>
<evidence type="ECO:0000256" key="3">
    <source>
        <dbReference type="ARBA" id="ARBA00022475"/>
    </source>
</evidence>
<dbReference type="PANTHER" id="PTHR43386">
    <property type="entry name" value="OLIGOPEPTIDE TRANSPORT SYSTEM PERMEASE PROTEIN APPC"/>
    <property type="match status" value="1"/>
</dbReference>
<evidence type="ECO:0000313" key="11">
    <source>
        <dbReference type="Proteomes" id="UP001354931"/>
    </source>
</evidence>
<sequence>MTATTVDTATDTSTAAPPAPPRCRLLHGDRVLISALSGLALLAVVLLVGPWLWPHGSNTVHLTEQLLPPSSAHPLGTDNLGRDMMARVLTGARTSLGAGLIVVAAGAVLGCTTGLLAGALGGYVDTALTWLTNSILCFPAIMLAMAVVMAYKPGVTAIVIGLAIHSFPWYMRTLRGEVLRISSLDFVRSTHAIGATRGRVLFRHILPHLISTIVLQMAAVFGASVLSLAALGFLGMGAQAPTAELGAMITDGQQFFLTGQWWLAAFPGLVLLIAVTLTTIVADRARELLDPRGEFIAAE</sequence>
<keyword evidence="2 7" id="KW-0813">Transport</keyword>
<feature type="transmembrane region" description="Helical" evidence="7">
    <location>
        <begin position="31"/>
        <end position="53"/>
    </location>
</feature>
<dbReference type="EMBL" id="JAOZYC010000075">
    <property type="protein sequence ID" value="MEB8337752.1"/>
    <property type="molecule type" value="Genomic_DNA"/>
</dbReference>
<evidence type="ECO:0000256" key="8">
    <source>
        <dbReference type="SAM" id="MobiDB-lite"/>
    </source>
</evidence>
<dbReference type="PANTHER" id="PTHR43386:SF1">
    <property type="entry name" value="D,D-DIPEPTIDE TRANSPORT SYSTEM PERMEASE PROTEIN DDPC-RELATED"/>
    <property type="match status" value="1"/>
</dbReference>
<feature type="transmembrane region" description="Helical" evidence="7">
    <location>
        <begin position="261"/>
        <end position="282"/>
    </location>
</feature>
<comment type="subcellular location">
    <subcellularLocation>
        <location evidence="1 7">Cell membrane</location>
        <topology evidence="1 7">Multi-pass membrane protein</topology>
    </subcellularLocation>
</comment>
<evidence type="ECO:0000256" key="4">
    <source>
        <dbReference type="ARBA" id="ARBA00022692"/>
    </source>
</evidence>
<feature type="compositionally biased region" description="Low complexity" evidence="8">
    <location>
        <begin position="1"/>
        <end position="16"/>
    </location>
</feature>
<evidence type="ECO:0000259" key="9">
    <source>
        <dbReference type="PROSITE" id="PS50928"/>
    </source>
</evidence>
<evidence type="ECO:0000256" key="6">
    <source>
        <dbReference type="ARBA" id="ARBA00023136"/>
    </source>
</evidence>
<organism evidence="10 11">
    <name type="scientific">Streptomyces endophyticus</name>
    <dbReference type="NCBI Taxonomy" id="714166"/>
    <lineage>
        <taxon>Bacteria</taxon>
        <taxon>Bacillati</taxon>
        <taxon>Actinomycetota</taxon>
        <taxon>Actinomycetes</taxon>
        <taxon>Kitasatosporales</taxon>
        <taxon>Streptomycetaceae</taxon>
        <taxon>Streptomyces</taxon>
    </lineage>
</organism>
<dbReference type="InterPro" id="IPR050366">
    <property type="entry name" value="BP-dependent_transpt_permease"/>
</dbReference>
<dbReference type="Pfam" id="PF00528">
    <property type="entry name" value="BPD_transp_1"/>
    <property type="match status" value="1"/>
</dbReference>
<evidence type="ECO:0000256" key="7">
    <source>
        <dbReference type="RuleBase" id="RU363032"/>
    </source>
</evidence>
<comment type="similarity">
    <text evidence="7">Belongs to the binding-protein-dependent transport system permease family.</text>
</comment>
<gene>
    <name evidence="10" type="ORF">OKJ99_09565</name>
</gene>
<evidence type="ECO:0000256" key="2">
    <source>
        <dbReference type="ARBA" id="ARBA00022448"/>
    </source>
</evidence>
<feature type="transmembrane region" description="Helical" evidence="7">
    <location>
        <begin position="96"/>
        <end position="120"/>
    </location>
</feature>
<keyword evidence="4 7" id="KW-0812">Transmembrane</keyword>
<protein>
    <submittedName>
        <fullName evidence="10">ABC transporter permease</fullName>
    </submittedName>
</protein>
<dbReference type="RefSeq" id="WP_326015426.1">
    <property type="nucleotide sequence ID" value="NZ_JAOZYC010000075.1"/>
</dbReference>
<feature type="region of interest" description="Disordered" evidence="8">
    <location>
        <begin position="1"/>
        <end position="20"/>
    </location>
</feature>
<dbReference type="InterPro" id="IPR000515">
    <property type="entry name" value="MetI-like"/>
</dbReference>